<reference evidence="9" key="1">
    <citation type="submission" date="2020-10" db="EMBL/GenBank/DDBJ databases">
        <authorList>
            <person name="Gilroy R."/>
        </authorList>
    </citation>
    <scope>NUCLEOTIDE SEQUENCE</scope>
    <source>
        <strain evidence="9">F1-3629</strain>
    </source>
</reference>
<keyword evidence="7 8" id="KW-0472">Membrane</keyword>
<comment type="subcellular location">
    <subcellularLocation>
        <location evidence="1 8">Cell membrane</location>
        <topology evidence="1 8">Multi-pass membrane protein</topology>
    </subcellularLocation>
</comment>
<dbReference type="Proteomes" id="UP000771749">
    <property type="component" value="Unassembled WGS sequence"/>
</dbReference>
<evidence type="ECO:0000256" key="5">
    <source>
        <dbReference type="ARBA" id="ARBA00022692"/>
    </source>
</evidence>
<comment type="caution">
    <text evidence="9">The sequence shown here is derived from an EMBL/GenBank/DDBJ whole genome shotgun (WGS) entry which is preliminary data.</text>
</comment>
<evidence type="ECO:0000256" key="4">
    <source>
        <dbReference type="ARBA" id="ARBA00022475"/>
    </source>
</evidence>
<evidence type="ECO:0000256" key="2">
    <source>
        <dbReference type="ARBA" id="ARBA00009142"/>
    </source>
</evidence>
<feature type="transmembrane region" description="Helical" evidence="8">
    <location>
        <begin position="125"/>
        <end position="151"/>
    </location>
</feature>
<feature type="transmembrane region" description="Helical" evidence="8">
    <location>
        <begin position="218"/>
        <end position="238"/>
    </location>
</feature>
<evidence type="ECO:0000313" key="10">
    <source>
        <dbReference type="Proteomes" id="UP000771749"/>
    </source>
</evidence>
<comment type="similarity">
    <text evidence="2 8">Belongs to the 4-toluene sulfonate uptake permease (TSUP) (TC 2.A.102) family.</text>
</comment>
<organism evidence="9 10">
    <name type="scientific">Candidatus Cryptobacteroides gallistercoris</name>
    <dbReference type="NCBI Taxonomy" id="2840765"/>
    <lineage>
        <taxon>Bacteria</taxon>
        <taxon>Pseudomonadati</taxon>
        <taxon>Bacteroidota</taxon>
        <taxon>Bacteroidia</taxon>
        <taxon>Bacteroidales</taxon>
        <taxon>Candidatus Cryptobacteroides</taxon>
    </lineage>
</organism>
<keyword evidence="6 8" id="KW-1133">Transmembrane helix</keyword>
<protein>
    <recommendedName>
        <fullName evidence="8">Probable membrane transporter protein</fullName>
    </recommendedName>
</protein>
<dbReference type="PANTHER" id="PTHR30269">
    <property type="entry name" value="TRANSMEMBRANE PROTEIN YFCA"/>
    <property type="match status" value="1"/>
</dbReference>
<keyword evidence="3" id="KW-0813">Transport</keyword>
<feature type="transmembrane region" description="Helical" evidence="8">
    <location>
        <begin position="6"/>
        <end position="30"/>
    </location>
</feature>
<feature type="transmembrane region" description="Helical" evidence="8">
    <location>
        <begin position="70"/>
        <end position="89"/>
    </location>
</feature>
<evidence type="ECO:0000256" key="1">
    <source>
        <dbReference type="ARBA" id="ARBA00004651"/>
    </source>
</evidence>
<evidence type="ECO:0000256" key="3">
    <source>
        <dbReference type="ARBA" id="ARBA00022448"/>
    </source>
</evidence>
<feature type="transmembrane region" description="Helical" evidence="8">
    <location>
        <begin position="95"/>
        <end position="113"/>
    </location>
</feature>
<dbReference type="GO" id="GO:0005886">
    <property type="term" value="C:plasma membrane"/>
    <property type="evidence" value="ECO:0007669"/>
    <property type="project" value="UniProtKB-SubCell"/>
</dbReference>
<dbReference type="PANTHER" id="PTHR30269:SF38">
    <property type="entry name" value="SULFITE EXPORTER TAUE_SAFE"/>
    <property type="match status" value="1"/>
</dbReference>
<evidence type="ECO:0000256" key="6">
    <source>
        <dbReference type="ARBA" id="ARBA00022989"/>
    </source>
</evidence>
<keyword evidence="4 8" id="KW-1003">Cell membrane</keyword>
<dbReference type="AlphaFoldDB" id="A0A940DPF9"/>
<accession>A0A940DPF9</accession>
<dbReference type="Pfam" id="PF01925">
    <property type="entry name" value="TauE"/>
    <property type="match status" value="1"/>
</dbReference>
<proteinExistence type="inferred from homology"/>
<dbReference type="EMBL" id="JADIMJ010000048">
    <property type="protein sequence ID" value="MBO8453725.1"/>
    <property type="molecule type" value="Genomic_DNA"/>
</dbReference>
<feature type="transmembrane region" description="Helical" evidence="8">
    <location>
        <begin position="189"/>
        <end position="206"/>
    </location>
</feature>
<name>A0A940DPF9_9BACT</name>
<reference evidence="9" key="2">
    <citation type="journal article" date="2021" name="PeerJ">
        <title>Extensive microbial diversity within the chicken gut microbiome revealed by metagenomics and culture.</title>
        <authorList>
            <person name="Gilroy R."/>
            <person name="Ravi A."/>
            <person name="Getino M."/>
            <person name="Pursley I."/>
            <person name="Horton D.L."/>
            <person name="Alikhan N.F."/>
            <person name="Baker D."/>
            <person name="Gharbi K."/>
            <person name="Hall N."/>
            <person name="Watson M."/>
            <person name="Adriaenssens E.M."/>
            <person name="Foster-Nyarko E."/>
            <person name="Jarju S."/>
            <person name="Secka A."/>
            <person name="Antonio M."/>
            <person name="Oren A."/>
            <person name="Chaudhuri R.R."/>
            <person name="La Ragione R."/>
            <person name="Hildebrand F."/>
            <person name="Pallen M.J."/>
        </authorList>
    </citation>
    <scope>NUCLEOTIDE SEQUENCE</scope>
    <source>
        <strain evidence="9">F1-3629</strain>
    </source>
</reference>
<dbReference type="InterPro" id="IPR002781">
    <property type="entry name" value="TM_pro_TauE-like"/>
</dbReference>
<evidence type="ECO:0000256" key="7">
    <source>
        <dbReference type="ARBA" id="ARBA00023136"/>
    </source>
</evidence>
<dbReference type="InterPro" id="IPR052017">
    <property type="entry name" value="TSUP"/>
</dbReference>
<evidence type="ECO:0000313" key="9">
    <source>
        <dbReference type="EMBL" id="MBO8453725.1"/>
    </source>
</evidence>
<keyword evidence="5 8" id="KW-0812">Transmembrane</keyword>
<evidence type="ECO:0000256" key="8">
    <source>
        <dbReference type="RuleBase" id="RU363041"/>
    </source>
</evidence>
<gene>
    <name evidence="9" type="ORF">IAC07_03250</name>
</gene>
<sequence>MTEEIILIIAGFVSGLLSGTVGFGGGMILLPAMTSCYGIEVAVPMCTISQLLSNIFRVASGFKSIRWRKVAFFLLPAAPLTVLGAYWFVVVPKVLMTRILCVLLIVFAFLDMTEKVRLPRSRWTMLAGGGVCGVVNGLLSLSGPISSAIFLTLGLSPVAYIASEAAASTVMHIIQISAYGGFGLISGHTVWEGLVTGAAMVFGNWIALKKIKNLKRKIYRRTVAIVMIVCSIWLFLSIST</sequence>